<protein>
    <submittedName>
        <fullName evidence="1">Uncharacterized protein</fullName>
    </submittedName>
</protein>
<gene>
    <name evidence="1" type="ORF">PSYICH_LOCUS1709</name>
</gene>
<evidence type="ECO:0000313" key="1">
    <source>
        <dbReference type="EMBL" id="CAH1100382.1"/>
    </source>
</evidence>
<dbReference type="AlphaFoldDB" id="A0A9P0CKN6"/>
<sequence>MKEMRNYYDSNVTVVFNTLDKNTRISERLHKALATSSPDVIFDEITIASVALLNDRNKVRLIDMLKVYLEKNKILTSQAEEDADKLTVTTAISISSSYEVVKIVGEDIDLLVLLCGLSRDGGYHILPTNRPNNNIIFVKCGRGKYPDVTYSTNSFTQLSQTGIELFLHAFSGCDTSAPFGQGTKTF</sequence>
<proteinExistence type="predicted"/>
<organism evidence="1 2">
    <name type="scientific">Psylliodes chrysocephalus</name>
    <dbReference type="NCBI Taxonomy" id="3402493"/>
    <lineage>
        <taxon>Eukaryota</taxon>
        <taxon>Metazoa</taxon>
        <taxon>Ecdysozoa</taxon>
        <taxon>Arthropoda</taxon>
        <taxon>Hexapoda</taxon>
        <taxon>Insecta</taxon>
        <taxon>Pterygota</taxon>
        <taxon>Neoptera</taxon>
        <taxon>Endopterygota</taxon>
        <taxon>Coleoptera</taxon>
        <taxon>Polyphaga</taxon>
        <taxon>Cucujiformia</taxon>
        <taxon>Chrysomeloidea</taxon>
        <taxon>Chrysomelidae</taxon>
        <taxon>Galerucinae</taxon>
        <taxon>Alticini</taxon>
        <taxon>Psylliodes</taxon>
    </lineage>
</organism>
<name>A0A9P0CKN6_9CUCU</name>
<dbReference type="Proteomes" id="UP001153636">
    <property type="component" value="Chromosome 10"/>
</dbReference>
<accession>A0A9P0CKN6</accession>
<dbReference type="OrthoDB" id="6760986at2759"/>
<keyword evidence="2" id="KW-1185">Reference proteome</keyword>
<evidence type="ECO:0000313" key="2">
    <source>
        <dbReference type="Proteomes" id="UP001153636"/>
    </source>
</evidence>
<dbReference type="EMBL" id="OV651822">
    <property type="protein sequence ID" value="CAH1100382.1"/>
    <property type="molecule type" value="Genomic_DNA"/>
</dbReference>
<reference evidence="1" key="1">
    <citation type="submission" date="2022-01" db="EMBL/GenBank/DDBJ databases">
        <authorList>
            <person name="King R."/>
        </authorList>
    </citation>
    <scope>NUCLEOTIDE SEQUENCE</scope>
</reference>